<evidence type="ECO:0000313" key="4">
    <source>
        <dbReference type="Proteomes" id="UP000746503"/>
    </source>
</evidence>
<name>A0ABX1AW49_9ACTN</name>
<evidence type="ECO:0000313" key="3">
    <source>
        <dbReference type="EMBL" id="NJP69255.1"/>
    </source>
</evidence>
<feature type="transmembrane region" description="Helical" evidence="2">
    <location>
        <begin position="113"/>
        <end position="131"/>
    </location>
</feature>
<feature type="transmembrane region" description="Helical" evidence="2">
    <location>
        <begin position="180"/>
        <end position="202"/>
    </location>
</feature>
<accession>A0ABX1AW49</accession>
<keyword evidence="2" id="KW-0472">Membrane</keyword>
<feature type="transmembrane region" description="Helical" evidence="2">
    <location>
        <begin position="87"/>
        <end position="106"/>
    </location>
</feature>
<keyword evidence="2" id="KW-0812">Transmembrane</keyword>
<gene>
    <name evidence="3" type="ORF">HCJ92_23995</name>
</gene>
<dbReference type="InterPro" id="IPR045931">
    <property type="entry name" value="DUF6350"/>
</dbReference>
<dbReference type="Proteomes" id="UP000746503">
    <property type="component" value="Unassembled WGS sequence"/>
</dbReference>
<feature type="transmembrane region" description="Helical" evidence="2">
    <location>
        <begin position="55"/>
        <end position="75"/>
    </location>
</feature>
<protein>
    <recommendedName>
        <fullName evidence="5">Integral membrane protein</fullName>
    </recommendedName>
</protein>
<organism evidence="3 4">
    <name type="scientific">Streptomyces spiramenti</name>
    <dbReference type="NCBI Taxonomy" id="2720606"/>
    <lineage>
        <taxon>Bacteria</taxon>
        <taxon>Bacillati</taxon>
        <taxon>Actinomycetota</taxon>
        <taxon>Actinomycetes</taxon>
        <taxon>Kitasatosporales</taxon>
        <taxon>Streptomycetaceae</taxon>
        <taxon>Streptomyces</taxon>
    </lineage>
</organism>
<feature type="compositionally biased region" description="Basic residues" evidence="1">
    <location>
        <begin position="18"/>
        <end position="28"/>
    </location>
</feature>
<comment type="caution">
    <text evidence="3">The sequence shown here is derived from an EMBL/GenBank/DDBJ whole genome shotgun (WGS) entry which is preliminary data.</text>
</comment>
<feature type="transmembrane region" description="Helical" evidence="2">
    <location>
        <begin position="222"/>
        <end position="243"/>
    </location>
</feature>
<feature type="transmembrane region" description="Helical" evidence="2">
    <location>
        <begin position="406"/>
        <end position="427"/>
    </location>
</feature>
<keyword evidence="4" id="KW-1185">Reference proteome</keyword>
<feature type="compositionally biased region" description="Low complexity" evidence="1">
    <location>
        <begin position="1"/>
        <end position="17"/>
    </location>
</feature>
<evidence type="ECO:0008006" key="5">
    <source>
        <dbReference type="Google" id="ProtNLM"/>
    </source>
</evidence>
<feature type="transmembrane region" description="Helical" evidence="2">
    <location>
        <begin position="325"/>
        <end position="347"/>
    </location>
</feature>
<feature type="transmembrane region" description="Helical" evidence="2">
    <location>
        <begin position="368"/>
        <end position="394"/>
    </location>
</feature>
<proteinExistence type="predicted"/>
<feature type="transmembrane region" description="Helical" evidence="2">
    <location>
        <begin position="151"/>
        <end position="171"/>
    </location>
</feature>
<evidence type="ECO:0000256" key="1">
    <source>
        <dbReference type="SAM" id="MobiDB-lite"/>
    </source>
</evidence>
<dbReference type="EMBL" id="JAAVJB010000440">
    <property type="protein sequence ID" value="NJP69255.1"/>
    <property type="molecule type" value="Genomic_DNA"/>
</dbReference>
<feature type="non-terminal residue" evidence="3">
    <location>
        <position position="1"/>
    </location>
</feature>
<feature type="transmembrane region" description="Helical" evidence="2">
    <location>
        <begin position="264"/>
        <end position="286"/>
    </location>
</feature>
<dbReference type="Pfam" id="PF19877">
    <property type="entry name" value="DUF6350"/>
    <property type="match status" value="1"/>
</dbReference>
<feature type="region of interest" description="Disordered" evidence="1">
    <location>
        <begin position="460"/>
        <end position="492"/>
    </location>
</feature>
<keyword evidence="2" id="KW-1133">Transmembrane helix</keyword>
<reference evidence="3 4" key="1">
    <citation type="submission" date="2020-03" db="EMBL/GenBank/DDBJ databases">
        <title>Draft genome of Streptomyces sp. ventii, isolated from the Axial Seamount in the Pacific Ocean, and resequencing of the two type strains Streptomyces lonarensis strain NCL 716 and Streptomyces bohaiensis strain 11A07.</title>
        <authorList>
            <person name="Loughran R.M."/>
            <person name="Pfannmuller K.M."/>
            <person name="Wasson B.J."/>
            <person name="Deadmond M.C."/>
            <person name="Paddock B.E."/>
            <person name="Koyack M.J."/>
            <person name="Gallegos D.A."/>
            <person name="Mitchell E.A."/>
            <person name="Ushijima B."/>
            <person name="Saw J.H."/>
            <person name="Mcphail K.L."/>
            <person name="Videau P."/>
        </authorList>
    </citation>
    <scope>NUCLEOTIDE SEQUENCE [LARGE SCALE GENOMIC DNA]</scope>
    <source>
        <strain evidence="4">5675061</strain>
    </source>
</reference>
<evidence type="ECO:0000256" key="2">
    <source>
        <dbReference type="SAM" id="Phobius"/>
    </source>
</evidence>
<feature type="region of interest" description="Disordered" evidence="1">
    <location>
        <begin position="1"/>
        <end position="47"/>
    </location>
</feature>
<sequence length="492" mass="48437">RAPRAGASPRAAGPAARPGHRPAGRSGHRPLQGTDDDPPEPGGGLRPGGACAVEGLVAAGLGAGALAVLVLSLWTVSPHPDDGPGNATALAVDLWLLAHGAALVRAETLGGTPAPIGITPLLLALVPGWLLRRAVRVTLPADSGPGRALTTALWITGGYLVAAAVGVVYTLDGPVSVDPLAAAVAVPLFTLVVTVTAGWSHTGPPLLPGRAQWLQETDAPRAAAAGLAAMCGVGTVLAAVALVGHAGAAQALFGQLAGDWSGRISLLLLACALVPNAAVWAAAYGLGPGFTVGGGVALAPLATGTDDPRLPPFPLLAALPGEGGAPLTLALSALVPLAAVSVTAFFLGRAAVPVRADRDTATSAGDTACAAGLAAALLGLGAAVLALLAGGAMGTGDLAEFGPSPWLTGLAAFGWVAVLGTPAALLARAWRLRRENFARTVISEGAVGARGIAARGGRAVAARVPRPQRRADVREPEPEAGAAPEATVSRKG</sequence>